<dbReference type="GO" id="GO:0032259">
    <property type="term" value="P:methylation"/>
    <property type="evidence" value="ECO:0007669"/>
    <property type="project" value="UniProtKB-KW"/>
</dbReference>
<dbReference type="SUPFAM" id="SSF53335">
    <property type="entry name" value="S-adenosyl-L-methionine-dependent methyltransferases"/>
    <property type="match status" value="1"/>
</dbReference>
<dbReference type="GO" id="GO:0004719">
    <property type="term" value="F:protein-L-isoaspartate (D-aspartate) O-methyltransferase activity"/>
    <property type="evidence" value="ECO:0007669"/>
    <property type="project" value="InterPro"/>
</dbReference>
<dbReference type="Pfam" id="PF01135">
    <property type="entry name" value="PCMT"/>
    <property type="match status" value="1"/>
</dbReference>
<sequence>MDDFTSLRRNMVDCQLRTYDVTDRAVLAAADSVPREDFVPADLAHLAYLDRSIALPGTGRALMTPMVIARMIQLLDLQPGDAALEYAGGTGYGAALMAHMGATVTLWEPDEAARALAQAALARAGVQGVAIASAQPAAASFDAILVSGACETTPQNLFSLLRGEGRLIVVEGAGRSARVKLYRKSADAVAGRPVFDAAAPILTEFSRPPAFVF</sequence>
<gene>
    <name evidence="4" type="ORF">ARD30_02045</name>
    <name evidence="5" type="ORF">SAMN05660750_01404</name>
</gene>
<dbReference type="PANTHER" id="PTHR11579:SF18">
    <property type="entry name" value="PROTEIN-L-ISOASPARTATE O-METHYLTRANSFERASE"/>
    <property type="match status" value="1"/>
</dbReference>
<evidence type="ECO:0000256" key="2">
    <source>
        <dbReference type="ARBA" id="ARBA00013346"/>
    </source>
</evidence>
<dbReference type="InterPro" id="IPR029063">
    <property type="entry name" value="SAM-dependent_MTases_sf"/>
</dbReference>
<dbReference type="EMBL" id="LMAR01000012">
    <property type="protein sequence ID" value="KQK31695.1"/>
    <property type="molecule type" value="Genomic_DNA"/>
</dbReference>
<dbReference type="RefSeq" id="WP_055726898.1">
    <property type="nucleotide sequence ID" value="NZ_FUYX01000003.1"/>
</dbReference>
<evidence type="ECO:0000256" key="1">
    <source>
        <dbReference type="ARBA" id="ARBA00005369"/>
    </source>
</evidence>
<evidence type="ECO:0000313" key="5">
    <source>
        <dbReference type="EMBL" id="SKB58638.1"/>
    </source>
</evidence>
<dbReference type="EMBL" id="FUYX01000003">
    <property type="protein sequence ID" value="SKB58638.1"/>
    <property type="molecule type" value="Genomic_DNA"/>
</dbReference>
<dbReference type="STRING" id="53254.SAMN05660750_01404"/>
<keyword evidence="5" id="KW-0489">Methyltransferase</keyword>
<dbReference type="Gene3D" id="3.40.50.150">
    <property type="entry name" value="Vaccinia Virus protein VP39"/>
    <property type="match status" value="1"/>
</dbReference>
<dbReference type="OrthoDB" id="9798496at2"/>
<keyword evidence="5" id="KW-0808">Transferase</keyword>
<evidence type="ECO:0000313" key="6">
    <source>
        <dbReference type="Proteomes" id="UP000051562"/>
    </source>
</evidence>
<proteinExistence type="inferred from homology"/>
<comment type="similarity">
    <text evidence="1">Belongs to the methyltransferase superfamily. L-isoaspartyl/D-aspartyl protein methyltransferase family.</text>
</comment>
<organism evidence="4 6">
    <name type="scientific">Bosea thiooxidans</name>
    <dbReference type="NCBI Taxonomy" id="53254"/>
    <lineage>
        <taxon>Bacteria</taxon>
        <taxon>Pseudomonadati</taxon>
        <taxon>Pseudomonadota</taxon>
        <taxon>Alphaproteobacteria</taxon>
        <taxon>Hyphomicrobiales</taxon>
        <taxon>Boseaceae</taxon>
        <taxon>Bosea</taxon>
    </lineage>
</organism>
<keyword evidence="6" id="KW-1185">Reference proteome</keyword>
<reference evidence="5 7" key="2">
    <citation type="submission" date="2017-02" db="EMBL/GenBank/DDBJ databases">
        <authorList>
            <person name="Peterson S.W."/>
        </authorList>
    </citation>
    <scope>NUCLEOTIDE SEQUENCE [LARGE SCALE GENOMIC DNA]</scope>
    <source>
        <strain evidence="5 7">DSM 9653</strain>
    </source>
</reference>
<evidence type="ECO:0000256" key="3">
    <source>
        <dbReference type="ARBA" id="ARBA00030757"/>
    </source>
</evidence>
<dbReference type="GO" id="GO:0005737">
    <property type="term" value="C:cytoplasm"/>
    <property type="evidence" value="ECO:0007669"/>
    <property type="project" value="TreeGrafter"/>
</dbReference>
<evidence type="ECO:0000313" key="7">
    <source>
        <dbReference type="Proteomes" id="UP000190130"/>
    </source>
</evidence>
<dbReference type="Proteomes" id="UP000190130">
    <property type="component" value="Unassembled WGS sequence"/>
</dbReference>
<dbReference type="Proteomes" id="UP000051562">
    <property type="component" value="Unassembled WGS sequence"/>
</dbReference>
<dbReference type="AlphaFoldDB" id="A0A0Q3I9L5"/>
<dbReference type="InterPro" id="IPR000682">
    <property type="entry name" value="PCMT"/>
</dbReference>
<name>A0A0Q3I9L5_9HYPH</name>
<evidence type="ECO:0000313" key="4">
    <source>
        <dbReference type="EMBL" id="KQK31695.1"/>
    </source>
</evidence>
<protein>
    <recommendedName>
        <fullName evidence="2">Protein-L-isoaspartate O-methyltransferase</fullName>
    </recommendedName>
    <alternativeName>
        <fullName evidence="3">Protein L-isoaspartyl methyltransferase</fullName>
    </alternativeName>
</protein>
<dbReference type="PANTHER" id="PTHR11579">
    <property type="entry name" value="PROTEIN-L-ISOASPARTATE O-METHYLTRANSFERASE"/>
    <property type="match status" value="1"/>
</dbReference>
<reference evidence="4 6" key="1">
    <citation type="submission" date="2015-10" db="EMBL/GenBank/DDBJ databases">
        <title>Draft genome of Bosea thiooxidans.</title>
        <authorList>
            <person name="Wang X."/>
        </authorList>
    </citation>
    <scope>NUCLEOTIDE SEQUENCE [LARGE SCALE GENOMIC DNA]</scope>
    <source>
        <strain evidence="4 6">CGMCC 9174</strain>
    </source>
</reference>
<accession>A0A0Q3I9L5</accession>